<protein>
    <recommendedName>
        <fullName evidence="4">Lipoprotein</fullName>
    </recommendedName>
</protein>
<evidence type="ECO:0000313" key="3">
    <source>
        <dbReference type="Proteomes" id="UP000014983"/>
    </source>
</evidence>
<dbReference type="InParanoid" id="S5MK74"/>
<dbReference type="KEGG" id="sdi:SDIMI_v3c06710"/>
<feature type="chain" id="PRO_5004530375" description="Lipoprotein" evidence="1">
    <location>
        <begin position="25"/>
        <end position="294"/>
    </location>
</feature>
<keyword evidence="1" id="KW-0732">Signal</keyword>
<evidence type="ECO:0008006" key="4">
    <source>
        <dbReference type="Google" id="ProtNLM"/>
    </source>
</evidence>
<dbReference type="OrthoDB" id="388769at2"/>
<keyword evidence="3" id="KW-1185">Reference proteome</keyword>
<proteinExistence type="predicted"/>
<dbReference type="HOGENOM" id="CLU_933534_0_0_14"/>
<accession>S5MK74</accession>
<dbReference type="Proteomes" id="UP000014983">
    <property type="component" value="Chromosome"/>
</dbReference>
<gene>
    <name evidence="2" type="ORF">SDIMI_v3c06710</name>
</gene>
<evidence type="ECO:0000313" key="2">
    <source>
        <dbReference type="EMBL" id="AGR42375.1"/>
    </source>
</evidence>
<dbReference type="EMBL" id="CP005076">
    <property type="protein sequence ID" value="AGR42375.1"/>
    <property type="molecule type" value="Genomic_DNA"/>
</dbReference>
<dbReference type="STRING" id="1276221.SDIMI_v3c06710"/>
<reference evidence="2 3" key="1">
    <citation type="journal article" date="2013" name="Genome Biol. Evol.">
        <title>Comparison of metabolic capacities and inference of gene content evolution in mosquito-associated Spiroplasma diminutum and S. taiwanense.</title>
        <authorList>
            <person name="Lo W.S."/>
            <person name="Ku C."/>
            <person name="Chen L.L."/>
            <person name="Chang T.H."/>
            <person name="Kuo C.H."/>
        </authorList>
    </citation>
    <scope>NUCLEOTIDE SEQUENCE [LARGE SCALE GENOMIC DNA]</scope>
    <source>
        <strain evidence="2">CUAS-1</strain>
    </source>
</reference>
<feature type="signal peptide" evidence="1">
    <location>
        <begin position="1"/>
        <end position="24"/>
    </location>
</feature>
<organism evidence="2 3">
    <name type="scientific">Spiroplasma diminutum CUAS-1</name>
    <dbReference type="NCBI Taxonomy" id="1276221"/>
    <lineage>
        <taxon>Bacteria</taxon>
        <taxon>Bacillati</taxon>
        <taxon>Mycoplasmatota</taxon>
        <taxon>Mollicutes</taxon>
        <taxon>Entomoplasmatales</taxon>
        <taxon>Spiroplasmataceae</taxon>
        <taxon>Spiroplasma</taxon>
    </lineage>
</organism>
<dbReference type="RefSeq" id="WP_020836607.1">
    <property type="nucleotide sequence ID" value="NC_021833.1"/>
</dbReference>
<evidence type="ECO:0000256" key="1">
    <source>
        <dbReference type="SAM" id="SignalP"/>
    </source>
</evidence>
<name>S5MK74_9MOLU</name>
<dbReference type="AlphaFoldDB" id="S5MK74"/>
<sequence>MKKMLSVWLSLGLTVSTGVSVALADENKNTNRYSKYLTSMDDFLYYRVNQSKIPSDISNEDISKALEEAFSLDEFGKNLFKKIDFEILNNENGEIDVLFMDKNNSSLLKEKIIMRFNLVLFNYDKIEEFCTVINKYLENNPFILTKNNYIQLEFEDLLKAQFKNIFDWYASSELFLDNINEFWEFLDFDPINKLESNELKAEFLNNTELKINILRDSKLIGKNKFDNYINFFSDEKLMNKEIFNWIKKNSFFTDSNIEFDKLFKIESKEKDQLTFSLSDKYFTIAKLITLNRIK</sequence>
<dbReference type="PATRIC" id="fig|1276221.3.peg.673"/>